<evidence type="ECO:0000256" key="1">
    <source>
        <dbReference type="SAM" id="MobiDB-lite"/>
    </source>
</evidence>
<dbReference type="InterPro" id="IPR001623">
    <property type="entry name" value="DnaJ_domain"/>
</dbReference>
<dbReference type="PROSITE" id="PS00636">
    <property type="entry name" value="DNAJ_1"/>
    <property type="match status" value="1"/>
</dbReference>
<feature type="domain" description="J" evidence="2">
    <location>
        <begin position="69"/>
        <end position="144"/>
    </location>
</feature>
<dbReference type="GO" id="GO:0005634">
    <property type="term" value="C:nucleus"/>
    <property type="evidence" value="ECO:0007669"/>
    <property type="project" value="TreeGrafter"/>
</dbReference>
<reference evidence="3" key="1">
    <citation type="submission" date="2020-11" db="EMBL/GenBank/DDBJ databases">
        <authorList>
            <person name="Tran Van P."/>
        </authorList>
    </citation>
    <scope>NUCLEOTIDE SEQUENCE</scope>
</reference>
<accession>A0A7R9EDX3</accession>
<dbReference type="PANTHER" id="PTHR44144">
    <property type="entry name" value="DNAJ HOMOLOG SUBFAMILY C MEMBER 9"/>
    <property type="match status" value="1"/>
</dbReference>
<dbReference type="InterPro" id="IPR036869">
    <property type="entry name" value="J_dom_sf"/>
</dbReference>
<feature type="compositionally biased region" description="Basic residues" evidence="1">
    <location>
        <begin position="362"/>
        <end position="375"/>
    </location>
</feature>
<dbReference type="Gene3D" id="1.10.287.110">
    <property type="entry name" value="DnaJ domain"/>
    <property type="match status" value="1"/>
</dbReference>
<dbReference type="PRINTS" id="PR00625">
    <property type="entry name" value="JDOMAIN"/>
</dbReference>
<feature type="compositionally biased region" description="Acidic residues" evidence="1">
    <location>
        <begin position="255"/>
        <end position="290"/>
    </location>
</feature>
<dbReference type="InterPro" id="IPR018253">
    <property type="entry name" value="DnaJ_domain_CS"/>
</dbReference>
<dbReference type="EMBL" id="OB795374">
    <property type="protein sequence ID" value="CAD7432129.1"/>
    <property type="molecule type" value="Genomic_DNA"/>
</dbReference>
<dbReference type="InterPro" id="IPR056453">
    <property type="entry name" value="HTH_DNAJC9"/>
</dbReference>
<dbReference type="SUPFAM" id="SSF46565">
    <property type="entry name" value="Chaperone J-domain"/>
    <property type="match status" value="1"/>
</dbReference>
<organism evidence="3">
    <name type="scientific">Timema monikensis</name>
    <dbReference type="NCBI Taxonomy" id="170555"/>
    <lineage>
        <taxon>Eukaryota</taxon>
        <taxon>Metazoa</taxon>
        <taxon>Ecdysozoa</taxon>
        <taxon>Arthropoda</taxon>
        <taxon>Hexapoda</taxon>
        <taxon>Insecta</taxon>
        <taxon>Pterygota</taxon>
        <taxon>Neoptera</taxon>
        <taxon>Polyneoptera</taxon>
        <taxon>Phasmatodea</taxon>
        <taxon>Timematodea</taxon>
        <taxon>Timematoidea</taxon>
        <taxon>Timematidae</taxon>
        <taxon>Timema</taxon>
    </lineage>
</organism>
<dbReference type="CDD" id="cd06257">
    <property type="entry name" value="DnaJ"/>
    <property type="match status" value="1"/>
</dbReference>
<evidence type="ECO:0000259" key="2">
    <source>
        <dbReference type="PROSITE" id="PS50076"/>
    </source>
</evidence>
<dbReference type="Pfam" id="PF00226">
    <property type="entry name" value="DnaJ"/>
    <property type="match status" value="1"/>
</dbReference>
<dbReference type="GO" id="GO:0005737">
    <property type="term" value="C:cytoplasm"/>
    <property type="evidence" value="ECO:0007669"/>
    <property type="project" value="TreeGrafter"/>
</dbReference>
<feature type="region of interest" description="Disordered" evidence="1">
    <location>
        <begin position="356"/>
        <end position="375"/>
    </location>
</feature>
<proteinExistence type="predicted"/>
<dbReference type="Pfam" id="PF23302">
    <property type="entry name" value="HTH_DNAJC9"/>
    <property type="match status" value="1"/>
</dbReference>
<gene>
    <name evidence="3" type="ORF">TMSB3V08_LOCUS8842</name>
</gene>
<feature type="region of interest" description="Disordered" evidence="1">
    <location>
        <begin position="233"/>
        <end position="301"/>
    </location>
</feature>
<dbReference type="PANTHER" id="PTHR44144:SF1">
    <property type="entry name" value="DNAJ HOMOLOG SUBFAMILY C MEMBER 9"/>
    <property type="match status" value="1"/>
</dbReference>
<protein>
    <recommendedName>
        <fullName evidence="2">J domain-containing protein</fullName>
    </recommendedName>
</protein>
<dbReference type="AlphaFoldDB" id="A0A7R9EDX3"/>
<sequence length="375" mass="42589">MGQHSPPPVMICDTNSNTKARALTSTGQLAQVTERDLQPTVCSGLDPRPAGNDRGSTRPDKVITSAARTTWNILVAVSICSIDTPPSPGPSLLKKAYHKVSLLVHPDRVDENEKIEATEKFKVLGKVHSILNDKDKRKVYDETGSVGDDETADRDWNLYWDIIYKNITVEDISNYEKKYKDSDEELQDLKRAYLGGKGDMDLILELVPFTNTDEEPRLKKLIQGLIDRGEVPAFPAFTHESAQKKANRKRKTDDEDKFEEGEEEEDTEEDSIYQELESLEEMDIPEEAVEDPGPSESKRMKVSFARGWEREAREAAELEKERGFMGGTDDDLKKLLLKKQEQRSKEYDSFFEALASKYGGKNTKRRSNPKRNKKQ</sequence>
<name>A0A7R9EDX3_9NEOP</name>
<dbReference type="InterPro" id="IPR052594">
    <property type="entry name" value="J_domain-containing_protein"/>
</dbReference>
<evidence type="ECO:0000313" key="3">
    <source>
        <dbReference type="EMBL" id="CAD7432129.1"/>
    </source>
</evidence>
<dbReference type="PROSITE" id="PS50076">
    <property type="entry name" value="DNAJ_2"/>
    <property type="match status" value="1"/>
</dbReference>
<dbReference type="SMART" id="SM00271">
    <property type="entry name" value="DnaJ"/>
    <property type="match status" value="1"/>
</dbReference>
<dbReference type="GO" id="GO:0031072">
    <property type="term" value="F:heat shock protein binding"/>
    <property type="evidence" value="ECO:0007669"/>
    <property type="project" value="TreeGrafter"/>
</dbReference>